<organism evidence="2 3">
    <name type="scientific">Scophthalmus maximus</name>
    <name type="common">Turbot</name>
    <name type="synonym">Psetta maxima</name>
    <dbReference type="NCBI Taxonomy" id="52904"/>
    <lineage>
        <taxon>Eukaryota</taxon>
        <taxon>Metazoa</taxon>
        <taxon>Chordata</taxon>
        <taxon>Craniata</taxon>
        <taxon>Vertebrata</taxon>
        <taxon>Euteleostomi</taxon>
        <taxon>Actinopterygii</taxon>
        <taxon>Neopterygii</taxon>
        <taxon>Teleostei</taxon>
        <taxon>Neoteleostei</taxon>
        <taxon>Acanthomorphata</taxon>
        <taxon>Carangaria</taxon>
        <taxon>Pleuronectiformes</taxon>
        <taxon>Pleuronectoidei</taxon>
        <taxon>Scophthalmidae</taxon>
        <taxon>Scophthalmus</taxon>
    </lineage>
</organism>
<sequence>MFFIVAVPDRFAYPLPLLPHLHTARMASGHPTDKFSFMYQPDTHKSKNRLASAMNPVYSPVQPGTPYGNPKNMAFTGVSCLPLCVCKTHSTDYVIGTDMFFNERHLCTSSSEPNLPYLGVCVHVGYPGGYPTTAPTYTPNLYQTGSPGYPPGYTQAGTPYKVPPTQSNGAPPPYTPTPTPYPTAMYPIRSAYPQQNIYTQGAYYTQPVYAAQPHVIHHTTVVQPNSIPSTALYPAPVPVNAPRNNGMAAMGMVAGTTMAMSAGTLLTTPQHPQMGAHPVTVPTYRPQGTPGSGVQHRMQLLKSYTGSRCLSRFDLTLNVMQKVEIPCLPKKKKHTCISPLDRVLGTTPSLEVLVWYPVCTCYGKCYRKVVFETEAQRLFSVERSELYVSYSVRSEGPASGL</sequence>
<gene>
    <name evidence="2" type="ORF">F2P81_017260</name>
</gene>
<dbReference type="InterPro" id="IPR029247">
    <property type="entry name" value="FAM168A/MANI"/>
</dbReference>
<dbReference type="Proteomes" id="UP000438429">
    <property type="component" value="Unassembled WGS sequence"/>
</dbReference>
<dbReference type="PANTHER" id="PTHR31844">
    <property type="entry name" value="MYELIN-ASSOCIATED NEURITE-OUTGROWTH INHIBITOR-RELATED"/>
    <property type="match status" value="1"/>
</dbReference>
<evidence type="ECO:0000256" key="1">
    <source>
        <dbReference type="ARBA" id="ARBA00005357"/>
    </source>
</evidence>
<evidence type="ECO:0008006" key="4">
    <source>
        <dbReference type="Google" id="ProtNLM"/>
    </source>
</evidence>
<evidence type="ECO:0000313" key="2">
    <source>
        <dbReference type="EMBL" id="KAF0030529.1"/>
    </source>
</evidence>
<reference evidence="2 3" key="1">
    <citation type="submission" date="2019-06" db="EMBL/GenBank/DDBJ databases">
        <title>Draft genomes of female and male turbot (Scophthalmus maximus).</title>
        <authorList>
            <person name="Xu H."/>
            <person name="Xu X.-W."/>
            <person name="Shao C."/>
            <person name="Chen S."/>
        </authorList>
    </citation>
    <scope>NUCLEOTIDE SEQUENCE [LARGE SCALE GENOMIC DNA]</scope>
    <source>
        <strain evidence="2">Ysfricsl-2016a</strain>
        <tissue evidence="2">Blood</tissue>
    </source>
</reference>
<dbReference type="AlphaFoldDB" id="A0A6A4SD51"/>
<comment type="similarity">
    <text evidence="1">Belongs to the FAM168 family.</text>
</comment>
<dbReference type="Pfam" id="PF14944">
    <property type="entry name" value="TCRP1"/>
    <property type="match status" value="2"/>
</dbReference>
<name>A0A6A4SD51_SCOMX</name>
<dbReference type="EMBL" id="VEVO01000015">
    <property type="protein sequence ID" value="KAF0030529.1"/>
    <property type="molecule type" value="Genomic_DNA"/>
</dbReference>
<accession>A0A6A4SD51</accession>
<proteinExistence type="inferred from homology"/>
<comment type="caution">
    <text evidence="2">The sequence shown here is derived from an EMBL/GenBank/DDBJ whole genome shotgun (WGS) entry which is preliminary data.</text>
</comment>
<protein>
    <recommendedName>
        <fullName evidence="4">Myelin-associated neurite-outgrowth inhibitor</fullName>
    </recommendedName>
</protein>
<evidence type="ECO:0000313" key="3">
    <source>
        <dbReference type="Proteomes" id="UP000438429"/>
    </source>
</evidence>